<protein>
    <recommendedName>
        <fullName evidence="12">Phosphotransferase</fullName>
        <ecNumber evidence="12">2.7.1.-</ecNumber>
    </recommendedName>
</protein>
<dbReference type="GO" id="GO:0005536">
    <property type="term" value="F:D-glucose binding"/>
    <property type="evidence" value="ECO:0007669"/>
    <property type="project" value="InterPro"/>
</dbReference>
<dbReference type="InterPro" id="IPR043129">
    <property type="entry name" value="ATPase_NBD"/>
</dbReference>
<reference evidence="14" key="1">
    <citation type="journal article" date="2023" name="Insect Mol. Biol.">
        <title>Genome sequencing provides insights into the evolution of gene families encoding plant cell wall-degrading enzymes in longhorned beetles.</title>
        <authorList>
            <person name="Shin N.R."/>
            <person name="Okamura Y."/>
            <person name="Kirsch R."/>
            <person name="Pauchet Y."/>
        </authorList>
    </citation>
    <scope>NUCLEOTIDE SEQUENCE</scope>
    <source>
        <strain evidence="14">RBIC_L_NR</strain>
    </source>
</reference>
<dbReference type="GO" id="GO:0004340">
    <property type="term" value="F:glucokinase activity"/>
    <property type="evidence" value="ECO:0007669"/>
    <property type="project" value="TreeGrafter"/>
</dbReference>
<evidence type="ECO:0000256" key="12">
    <source>
        <dbReference type="RuleBase" id="RU362007"/>
    </source>
</evidence>
<evidence type="ECO:0000256" key="10">
    <source>
        <dbReference type="ARBA" id="ARBA00047905"/>
    </source>
</evidence>
<feature type="domain" description="Hexokinase N-terminal" evidence="13">
    <location>
        <begin position="2"/>
        <end position="113"/>
    </location>
</feature>
<comment type="caution">
    <text evidence="14">The sequence shown here is derived from an EMBL/GenBank/DDBJ whole genome shotgun (WGS) entry which is preliminary data.</text>
</comment>
<evidence type="ECO:0000256" key="8">
    <source>
        <dbReference type="ARBA" id="ARBA00023152"/>
    </source>
</evidence>
<evidence type="ECO:0000256" key="2">
    <source>
        <dbReference type="ARBA" id="ARBA00005028"/>
    </source>
</evidence>
<sequence length="130" mass="14599">MKSKIFAIPQHIMLGSGEQLFDHIAECLAIFVKEEQVHDQKLPLGFTFSFPLFQKGLTVGILERWTKGFNCSNVVGNDVVQMLNEAIDRRGDVQIEVCAILNDTTGTLMSCAWKNHNTRIGLIVGRFSFI</sequence>
<comment type="pathway">
    <text evidence="2">Carbohydrate metabolism; hexose metabolism.</text>
</comment>
<dbReference type="InterPro" id="IPR022672">
    <property type="entry name" value="Hexokinase_N"/>
</dbReference>
<dbReference type="Proteomes" id="UP001162156">
    <property type="component" value="Unassembled WGS sequence"/>
</dbReference>
<comment type="catalytic activity">
    <reaction evidence="11">
        <text>D-glucose + ATP = D-glucose 6-phosphate + ADP + H(+)</text>
        <dbReference type="Rhea" id="RHEA:17825"/>
        <dbReference type="ChEBI" id="CHEBI:4167"/>
        <dbReference type="ChEBI" id="CHEBI:15378"/>
        <dbReference type="ChEBI" id="CHEBI:30616"/>
        <dbReference type="ChEBI" id="CHEBI:61548"/>
        <dbReference type="ChEBI" id="CHEBI:456216"/>
        <dbReference type="EC" id="2.7.1.1"/>
    </reaction>
    <physiologicalReaction direction="left-to-right" evidence="11">
        <dbReference type="Rhea" id="RHEA:17826"/>
    </physiologicalReaction>
</comment>
<dbReference type="Pfam" id="PF00349">
    <property type="entry name" value="Hexokinase_1"/>
    <property type="match status" value="1"/>
</dbReference>
<dbReference type="EC" id="2.7.1.-" evidence="12"/>
<dbReference type="PROSITE" id="PS51748">
    <property type="entry name" value="HEXOKINASE_2"/>
    <property type="match status" value="1"/>
</dbReference>
<comment type="catalytic activity">
    <reaction evidence="10">
        <text>D-fructose + ATP = D-fructose 6-phosphate + ADP + H(+)</text>
        <dbReference type="Rhea" id="RHEA:16125"/>
        <dbReference type="ChEBI" id="CHEBI:15378"/>
        <dbReference type="ChEBI" id="CHEBI:30616"/>
        <dbReference type="ChEBI" id="CHEBI:37721"/>
        <dbReference type="ChEBI" id="CHEBI:61527"/>
        <dbReference type="ChEBI" id="CHEBI:456216"/>
        <dbReference type="EC" id="2.7.1.1"/>
    </reaction>
    <physiologicalReaction direction="left-to-right" evidence="10">
        <dbReference type="Rhea" id="RHEA:16126"/>
    </physiologicalReaction>
</comment>
<dbReference type="GO" id="GO:0006006">
    <property type="term" value="P:glucose metabolic process"/>
    <property type="evidence" value="ECO:0007669"/>
    <property type="project" value="TreeGrafter"/>
</dbReference>
<evidence type="ECO:0000256" key="4">
    <source>
        <dbReference type="ARBA" id="ARBA00022679"/>
    </source>
</evidence>
<evidence type="ECO:0000256" key="11">
    <source>
        <dbReference type="ARBA" id="ARBA00048160"/>
    </source>
</evidence>
<evidence type="ECO:0000259" key="13">
    <source>
        <dbReference type="Pfam" id="PF00349"/>
    </source>
</evidence>
<evidence type="ECO:0000313" key="15">
    <source>
        <dbReference type="Proteomes" id="UP001162156"/>
    </source>
</evidence>
<dbReference type="PANTHER" id="PTHR19443:SF16">
    <property type="entry name" value="HEXOKINASE TYPE 1-RELATED"/>
    <property type="match status" value="1"/>
</dbReference>
<dbReference type="FunFam" id="3.30.420.40:FF:000805">
    <property type="entry name" value="Hexokinase-2"/>
    <property type="match status" value="1"/>
</dbReference>
<keyword evidence="15" id="KW-1185">Reference proteome</keyword>
<evidence type="ECO:0000256" key="7">
    <source>
        <dbReference type="ARBA" id="ARBA00022840"/>
    </source>
</evidence>
<evidence type="ECO:0000256" key="1">
    <source>
        <dbReference type="ARBA" id="ARBA00004888"/>
    </source>
</evidence>
<keyword evidence="7 12" id="KW-0067">ATP-binding</keyword>
<keyword evidence="8 12" id="KW-0324">Glycolysis</keyword>
<dbReference type="GO" id="GO:0005829">
    <property type="term" value="C:cytosol"/>
    <property type="evidence" value="ECO:0007669"/>
    <property type="project" value="TreeGrafter"/>
</dbReference>
<dbReference type="GO" id="GO:0005524">
    <property type="term" value="F:ATP binding"/>
    <property type="evidence" value="ECO:0007669"/>
    <property type="project" value="UniProtKB-UniRule"/>
</dbReference>
<dbReference type="GO" id="GO:0001678">
    <property type="term" value="P:intracellular glucose homeostasis"/>
    <property type="evidence" value="ECO:0007669"/>
    <property type="project" value="InterPro"/>
</dbReference>
<dbReference type="PRINTS" id="PR00475">
    <property type="entry name" value="HEXOKINASE"/>
</dbReference>
<dbReference type="Gene3D" id="3.30.420.40">
    <property type="match status" value="1"/>
</dbReference>
<dbReference type="PANTHER" id="PTHR19443">
    <property type="entry name" value="HEXOKINASE"/>
    <property type="match status" value="1"/>
</dbReference>
<dbReference type="GO" id="GO:0008865">
    <property type="term" value="F:fructokinase activity"/>
    <property type="evidence" value="ECO:0007669"/>
    <property type="project" value="TreeGrafter"/>
</dbReference>
<organism evidence="14 15">
    <name type="scientific">Rhamnusium bicolor</name>
    <dbReference type="NCBI Taxonomy" id="1586634"/>
    <lineage>
        <taxon>Eukaryota</taxon>
        <taxon>Metazoa</taxon>
        <taxon>Ecdysozoa</taxon>
        <taxon>Arthropoda</taxon>
        <taxon>Hexapoda</taxon>
        <taxon>Insecta</taxon>
        <taxon>Pterygota</taxon>
        <taxon>Neoptera</taxon>
        <taxon>Endopterygota</taxon>
        <taxon>Coleoptera</taxon>
        <taxon>Polyphaga</taxon>
        <taxon>Cucujiformia</taxon>
        <taxon>Chrysomeloidea</taxon>
        <taxon>Cerambycidae</taxon>
        <taxon>Lepturinae</taxon>
        <taxon>Rhagiini</taxon>
        <taxon>Rhamnusium</taxon>
    </lineage>
</organism>
<accession>A0AAV8WPL4</accession>
<evidence type="ECO:0000256" key="6">
    <source>
        <dbReference type="ARBA" id="ARBA00022777"/>
    </source>
</evidence>
<dbReference type="AlphaFoldDB" id="A0AAV8WPL4"/>
<keyword evidence="4 12" id="KW-0808">Transferase</keyword>
<evidence type="ECO:0000256" key="5">
    <source>
        <dbReference type="ARBA" id="ARBA00022741"/>
    </source>
</evidence>
<comment type="catalytic activity">
    <reaction evidence="9">
        <text>a D-hexose + ATP = a D-hexose 6-phosphate + ADP + H(+)</text>
        <dbReference type="Rhea" id="RHEA:22740"/>
        <dbReference type="ChEBI" id="CHEBI:4194"/>
        <dbReference type="ChEBI" id="CHEBI:15378"/>
        <dbReference type="ChEBI" id="CHEBI:30616"/>
        <dbReference type="ChEBI" id="CHEBI:229467"/>
        <dbReference type="ChEBI" id="CHEBI:456216"/>
        <dbReference type="EC" id="2.7.1.1"/>
    </reaction>
    <physiologicalReaction direction="left-to-right" evidence="9">
        <dbReference type="Rhea" id="RHEA:22741"/>
    </physiologicalReaction>
</comment>
<evidence type="ECO:0000256" key="3">
    <source>
        <dbReference type="ARBA" id="ARBA00009225"/>
    </source>
</evidence>
<keyword evidence="5 12" id="KW-0547">Nucleotide-binding</keyword>
<comment type="pathway">
    <text evidence="1">Carbohydrate degradation; glycolysis; D-glyceraldehyde 3-phosphate and glycerone phosphate from D-glucose: step 1/4.</text>
</comment>
<dbReference type="GO" id="GO:0006096">
    <property type="term" value="P:glycolytic process"/>
    <property type="evidence" value="ECO:0007669"/>
    <property type="project" value="UniProtKB-KW"/>
</dbReference>
<evidence type="ECO:0000256" key="9">
    <source>
        <dbReference type="ARBA" id="ARBA00044613"/>
    </source>
</evidence>
<dbReference type="InterPro" id="IPR001312">
    <property type="entry name" value="Hexokinase"/>
</dbReference>
<proteinExistence type="inferred from homology"/>
<gene>
    <name evidence="14" type="ORF">NQ314_019058</name>
</gene>
<evidence type="ECO:0000313" key="14">
    <source>
        <dbReference type="EMBL" id="KAJ8928393.1"/>
    </source>
</evidence>
<dbReference type="InterPro" id="IPR019807">
    <property type="entry name" value="Hexokinase_BS"/>
</dbReference>
<dbReference type="PROSITE" id="PS00378">
    <property type="entry name" value="HEXOKINASE_1"/>
    <property type="match status" value="1"/>
</dbReference>
<dbReference type="SUPFAM" id="SSF53067">
    <property type="entry name" value="Actin-like ATPase domain"/>
    <property type="match status" value="1"/>
</dbReference>
<dbReference type="EMBL" id="JANEYF010005385">
    <property type="protein sequence ID" value="KAJ8928393.1"/>
    <property type="molecule type" value="Genomic_DNA"/>
</dbReference>
<keyword evidence="6 12" id="KW-0418">Kinase</keyword>
<dbReference type="GO" id="GO:0005739">
    <property type="term" value="C:mitochondrion"/>
    <property type="evidence" value="ECO:0007669"/>
    <property type="project" value="TreeGrafter"/>
</dbReference>
<comment type="similarity">
    <text evidence="3 12">Belongs to the hexokinase family.</text>
</comment>
<name>A0AAV8WPL4_9CUCU</name>